<feature type="region of interest" description="Disordered" evidence="1">
    <location>
        <begin position="435"/>
        <end position="454"/>
    </location>
</feature>
<evidence type="ECO:0000256" key="1">
    <source>
        <dbReference type="SAM" id="MobiDB-lite"/>
    </source>
</evidence>
<dbReference type="Proteomes" id="UP001212997">
    <property type="component" value="Unassembled WGS sequence"/>
</dbReference>
<comment type="caution">
    <text evidence="2">The sequence shown here is derived from an EMBL/GenBank/DDBJ whole genome shotgun (WGS) entry which is preliminary data.</text>
</comment>
<feature type="compositionally biased region" description="Basic and acidic residues" evidence="1">
    <location>
        <begin position="435"/>
        <end position="450"/>
    </location>
</feature>
<evidence type="ECO:0008006" key="4">
    <source>
        <dbReference type="Google" id="ProtNLM"/>
    </source>
</evidence>
<evidence type="ECO:0000313" key="2">
    <source>
        <dbReference type="EMBL" id="KAJ3484196.1"/>
    </source>
</evidence>
<proteinExistence type="predicted"/>
<keyword evidence="3" id="KW-1185">Reference proteome</keyword>
<dbReference type="EMBL" id="JANAWD010000198">
    <property type="protein sequence ID" value="KAJ3484196.1"/>
    <property type="molecule type" value="Genomic_DNA"/>
</dbReference>
<feature type="region of interest" description="Disordered" evidence="1">
    <location>
        <begin position="406"/>
        <end position="429"/>
    </location>
</feature>
<sequence>MSSTVQRPHVLRLPIEICEEIISCFNSYKDDEQKTLWACTLVCKSWFPKSRALLYQSPDVEGKGIHKFVDTIVKCPDRGANIERLSLSAKWNSAEDGYHEVVDEDEKVNDKNEEGEKDHVSELDSRGTSHGLTVYRFLSEVSPLLPKLTSMSYYGLSIPYPHLPLFPSPSFTSLELWSIEADSFGDFVRFISFHEHLKELTIGACSWERSSVRHHSFAMHWGRDLQKLRVTDCEYQKIFDILRWLGRSNTSVSVQCLEIEDLKFSERPMVPFVADHLATQWATTMKAMSLDLDFQINNAGDAKEAVVFSLIAYIRCCPNLQTVKLEIWDETLWVLRKIADVLSGLASLRRIVFEVVGNADSVLLGENEGTWMAVDKTLADVAKSRSLEYVELVCRERIDHKVPDWWENDSGRREDGQSGNSGELDCEVREMGSREEWDSEARERGEEGKQQHQGVPWAVELSSKGLAGLHATMNGVAFFHRRRKRLTDIFPRLSARDVLWCGIEPLRLSAYVLHITPFNLSEMGSPNWRPRYRESSIYQDLEYS</sequence>
<dbReference type="InterPro" id="IPR036047">
    <property type="entry name" value="F-box-like_dom_sf"/>
</dbReference>
<gene>
    <name evidence="2" type="ORF">NLI96_g5800</name>
</gene>
<feature type="compositionally biased region" description="Basic and acidic residues" evidence="1">
    <location>
        <begin position="406"/>
        <end position="416"/>
    </location>
</feature>
<dbReference type="SUPFAM" id="SSF81383">
    <property type="entry name" value="F-box domain"/>
    <property type="match status" value="1"/>
</dbReference>
<feature type="compositionally biased region" description="Basic and acidic residues" evidence="1">
    <location>
        <begin position="108"/>
        <end position="125"/>
    </location>
</feature>
<organism evidence="2 3">
    <name type="scientific">Meripilus lineatus</name>
    <dbReference type="NCBI Taxonomy" id="2056292"/>
    <lineage>
        <taxon>Eukaryota</taxon>
        <taxon>Fungi</taxon>
        <taxon>Dikarya</taxon>
        <taxon>Basidiomycota</taxon>
        <taxon>Agaricomycotina</taxon>
        <taxon>Agaricomycetes</taxon>
        <taxon>Polyporales</taxon>
        <taxon>Meripilaceae</taxon>
        <taxon>Meripilus</taxon>
    </lineage>
</organism>
<protein>
    <recommendedName>
        <fullName evidence="4">F-box domain-containing protein</fullName>
    </recommendedName>
</protein>
<dbReference type="SUPFAM" id="SSF52047">
    <property type="entry name" value="RNI-like"/>
    <property type="match status" value="1"/>
</dbReference>
<accession>A0AAD5V465</accession>
<reference evidence="2" key="1">
    <citation type="submission" date="2022-07" db="EMBL/GenBank/DDBJ databases">
        <title>Genome Sequence of Physisporinus lineatus.</title>
        <authorList>
            <person name="Buettner E."/>
        </authorList>
    </citation>
    <scope>NUCLEOTIDE SEQUENCE</scope>
    <source>
        <strain evidence="2">VT162</strain>
    </source>
</reference>
<dbReference type="Gene3D" id="3.80.10.10">
    <property type="entry name" value="Ribonuclease Inhibitor"/>
    <property type="match status" value="1"/>
</dbReference>
<dbReference type="AlphaFoldDB" id="A0AAD5V465"/>
<evidence type="ECO:0000313" key="3">
    <source>
        <dbReference type="Proteomes" id="UP001212997"/>
    </source>
</evidence>
<name>A0AAD5V465_9APHY</name>
<dbReference type="InterPro" id="IPR032675">
    <property type="entry name" value="LRR_dom_sf"/>
</dbReference>
<feature type="region of interest" description="Disordered" evidence="1">
    <location>
        <begin position="102"/>
        <end position="125"/>
    </location>
</feature>